<keyword evidence="3" id="KW-0812">Transmembrane</keyword>
<dbReference type="AlphaFoldDB" id="A0A9P0NHZ4"/>
<dbReference type="InterPro" id="IPR029058">
    <property type="entry name" value="AB_hydrolase_fold"/>
</dbReference>
<proteinExistence type="inferred from homology"/>
<name>A0A9P0NHZ4_9DIPT</name>
<evidence type="ECO:0000313" key="6">
    <source>
        <dbReference type="EMBL" id="CAH1727344.1"/>
    </source>
</evidence>
<comment type="similarity">
    <text evidence="1">Belongs to the type-B carboxylesterase/lipase family.</text>
</comment>
<feature type="transmembrane region" description="Helical" evidence="3">
    <location>
        <begin position="708"/>
        <end position="730"/>
    </location>
</feature>
<keyword evidence="4" id="KW-0732">Signal</keyword>
<reference evidence="6" key="2">
    <citation type="submission" date="2022-10" db="EMBL/GenBank/DDBJ databases">
        <authorList>
            <consortium name="ENA_rothamsted_submissions"/>
            <consortium name="culmorum"/>
            <person name="King R."/>
        </authorList>
    </citation>
    <scope>NUCLEOTIDE SEQUENCE</scope>
</reference>
<dbReference type="InterPro" id="IPR002018">
    <property type="entry name" value="CarbesteraseB"/>
</dbReference>
<dbReference type="InterPro" id="IPR051093">
    <property type="entry name" value="Neuroligin/BSAL"/>
</dbReference>
<feature type="chain" id="PRO_5040456881" description="Carboxylesterase type B domain-containing protein" evidence="4">
    <location>
        <begin position="24"/>
        <end position="744"/>
    </location>
</feature>
<evidence type="ECO:0000256" key="2">
    <source>
        <dbReference type="ARBA" id="ARBA00023180"/>
    </source>
</evidence>
<keyword evidence="3" id="KW-1133">Transmembrane helix</keyword>
<evidence type="ECO:0000313" key="7">
    <source>
        <dbReference type="Proteomes" id="UP001153620"/>
    </source>
</evidence>
<evidence type="ECO:0000256" key="3">
    <source>
        <dbReference type="SAM" id="Phobius"/>
    </source>
</evidence>
<accession>A0A9P0NHZ4</accession>
<dbReference type="Proteomes" id="UP001153620">
    <property type="component" value="Chromosome 3"/>
</dbReference>
<dbReference type="Gene3D" id="3.40.50.1820">
    <property type="entry name" value="alpha/beta hydrolase"/>
    <property type="match status" value="1"/>
</dbReference>
<feature type="signal peptide" evidence="4">
    <location>
        <begin position="1"/>
        <end position="23"/>
    </location>
</feature>
<dbReference type="PANTHER" id="PTHR43903">
    <property type="entry name" value="NEUROLIGIN"/>
    <property type="match status" value="1"/>
</dbReference>
<reference evidence="6" key="1">
    <citation type="submission" date="2022-01" db="EMBL/GenBank/DDBJ databases">
        <authorList>
            <person name="King R."/>
        </authorList>
    </citation>
    <scope>NUCLEOTIDE SEQUENCE</scope>
</reference>
<dbReference type="SUPFAM" id="SSF53474">
    <property type="entry name" value="alpha/beta-Hydrolases"/>
    <property type="match status" value="1"/>
</dbReference>
<dbReference type="OrthoDB" id="7787192at2759"/>
<sequence>MKIEGISRAIIVIIFINVNLLECQDVSVRVKQGTIVGLKIFPEASRIPIYTYLGVPYAEPTIGANRFVAPRSPEVWNRTYYARDFKPLCPQLESLMESGEGRYRRSSEDCLYLNMWVPETAMKIGGFPILIVITGEDSYDWSTNRISGLDMAAEGMIVITIQYRTNVFGWLSLDNIISPGNLGIMDQLMAFKWIDENINKFGGDMNNVTLLGHGSMGVFNSFYHLLSPKTKRIFSRAILMSGSLFAPNPINHDASGDFVRLLTCDSIDFQIMLKCLQSKSYEELLKAYESIIRNEKRVNRFFGPLADDFIDDIESRVFLGDPFRLITEFNYTIDIPVLIGITSNEGAFVDDVMLAYGKEGYKKFRNFIDDFVVPNMLKKSHFEVFDKKQIKDAINWHYFQQYPKTTSHLLNSVIKLSTEIAYELPLFKTIELLTTPTELQSNYNIVQSENNFSTVVEIKSVRSGKQTDFSTIGRQQKSVNNNLYVYVFHHSNAMDMRGSINYFGGAQHSSDLPFLFGPSLFKQISRRRLSQTEEKLCKKFKQLFGDFIKTGNPTPERPFDAWHPYNTNSKYIKILGTKIDNLLHNRILKDSSFEQNHEKIEDLLSTDTEEKLQVVSNVNTPPSYQNNPYHLSSVNHGYDESTRGVRQFDANQSNTAGKNTDYYFYLRRIYAFWYEYLPTLYKNYQDRTGRASSEQDRFSEANPKYKHAFFSMLTLVCLLLAILGLCVYLLKKNNHSLSSASTIL</sequence>
<protein>
    <recommendedName>
        <fullName evidence="5">Carboxylesterase type B domain-containing protein</fullName>
    </recommendedName>
</protein>
<keyword evidence="2" id="KW-0325">Glycoprotein</keyword>
<evidence type="ECO:0000256" key="4">
    <source>
        <dbReference type="SAM" id="SignalP"/>
    </source>
</evidence>
<organism evidence="6 7">
    <name type="scientific">Chironomus riparius</name>
    <dbReference type="NCBI Taxonomy" id="315576"/>
    <lineage>
        <taxon>Eukaryota</taxon>
        <taxon>Metazoa</taxon>
        <taxon>Ecdysozoa</taxon>
        <taxon>Arthropoda</taxon>
        <taxon>Hexapoda</taxon>
        <taxon>Insecta</taxon>
        <taxon>Pterygota</taxon>
        <taxon>Neoptera</taxon>
        <taxon>Endopterygota</taxon>
        <taxon>Diptera</taxon>
        <taxon>Nematocera</taxon>
        <taxon>Chironomoidea</taxon>
        <taxon>Chironomidae</taxon>
        <taxon>Chironominae</taxon>
        <taxon>Chironomus</taxon>
    </lineage>
</organism>
<gene>
    <name evidence="6" type="ORF">CHIRRI_LOCUS9605</name>
</gene>
<evidence type="ECO:0000259" key="5">
    <source>
        <dbReference type="Pfam" id="PF00135"/>
    </source>
</evidence>
<evidence type="ECO:0000256" key="1">
    <source>
        <dbReference type="ARBA" id="ARBA00005964"/>
    </source>
</evidence>
<keyword evidence="7" id="KW-1185">Reference proteome</keyword>
<keyword evidence="3" id="KW-0472">Membrane</keyword>
<dbReference type="EMBL" id="OU895879">
    <property type="protein sequence ID" value="CAH1727344.1"/>
    <property type="molecule type" value="Genomic_DNA"/>
</dbReference>
<feature type="domain" description="Carboxylesterase type B" evidence="5">
    <location>
        <begin position="472"/>
        <end position="575"/>
    </location>
</feature>
<feature type="domain" description="Carboxylesterase type B" evidence="5">
    <location>
        <begin position="25"/>
        <end position="434"/>
    </location>
</feature>
<dbReference type="Pfam" id="PF00135">
    <property type="entry name" value="COesterase"/>
    <property type="match status" value="2"/>
</dbReference>